<accession>A0ABX3K1I5</accession>
<name>A0ABX3K1I5_9BACL</name>
<organism evidence="1 2">
    <name type="scientific">Paenibacillus ihbetae</name>
    <dbReference type="NCBI Taxonomy" id="1870820"/>
    <lineage>
        <taxon>Bacteria</taxon>
        <taxon>Bacillati</taxon>
        <taxon>Bacillota</taxon>
        <taxon>Bacilli</taxon>
        <taxon>Bacillales</taxon>
        <taxon>Paenibacillaceae</taxon>
        <taxon>Paenibacillus</taxon>
    </lineage>
</organism>
<protein>
    <submittedName>
        <fullName evidence="1">Uncharacterized protein</fullName>
    </submittedName>
</protein>
<comment type="caution">
    <text evidence="1">The sequence shown here is derived from an EMBL/GenBank/DDBJ whole genome shotgun (WGS) entry which is preliminary data.</text>
</comment>
<gene>
    <name evidence="1" type="ORF">BBD40_16340</name>
</gene>
<sequence>MPLWIAAPPVMTMGEAAIKSFEESGFRRRSMLSQGSTRDTGEILPHKFDTLPANIHTFLSTHPLSYNLPPLMAATRSIY</sequence>
<dbReference type="Proteomes" id="UP000189059">
    <property type="component" value="Unassembled WGS sequence"/>
</dbReference>
<reference evidence="1 2" key="1">
    <citation type="submission" date="2016-12" db="EMBL/GenBank/DDBJ databases">
        <title>Genome sequencing and description of Paenibacillus sp. nov. from high altitude lake in the Indian Trans- Himalayas.</title>
        <authorList>
            <person name="Kiran S."/>
            <person name="Swarnkar M.K."/>
            <person name="Rana A."/>
            <person name="Tewari R."/>
            <person name="Gulati A."/>
        </authorList>
    </citation>
    <scope>NUCLEOTIDE SEQUENCE [LARGE SCALE GENOMIC DNA]</scope>
    <source>
        <strain evidence="1 2">IHBB 9951</strain>
    </source>
</reference>
<evidence type="ECO:0000313" key="2">
    <source>
        <dbReference type="Proteomes" id="UP000189059"/>
    </source>
</evidence>
<evidence type="ECO:0000313" key="1">
    <source>
        <dbReference type="EMBL" id="OOC63291.1"/>
    </source>
</evidence>
<dbReference type="EMBL" id="MRVI01000001">
    <property type="protein sequence ID" value="OOC63291.1"/>
    <property type="molecule type" value="Genomic_DNA"/>
</dbReference>
<keyword evidence="2" id="KW-1185">Reference proteome</keyword>
<proteinExistence type="predicted"/>